<reference evidence="2" key="1">
    <citation type="submission" date="2021-01" db="EMBL/GenBank/DDBJ databases">
        <title>Whole genome shotgun sequence of Dactylosporangium siamense NBRC 106093.</title>
        <authorList>
            <person name="Komaki H."/>
            <person name="Tamura T."/>
        </authorList>
    </citation>
    <scope>NUCLEOTIDE SEQUENCE</scope>
    <source>
        <strain evidence="2">NBRC 106093</strain>
    </source>
</reference>
<feature type="signal peptide" evidence="1">
    <location>
        <begin position="1"/>
        <end position="32"/>
    </location>
</feature>
<evidence type="ECO:0000313" key="2">
    <source>
        <dbReference type="EMBL" id="GIG52158.1"/>
    </source>
</evidence>
<protein>
    <recommendedName>
        <fullName evidence="4">PBP domain-containing protein</fullName>
    </recommendedName>
</protein>
<dbReference type="Proteomes" id="UP000660611">
    <property type="component" value="Unassembled WGS sequence"/>
</dbReference>
<evidence type="ECO:0000313" key="3">
    <source>
        <dbReference type="Proteomes" id="UP000660611"/>
    </source>
</evidence>
<comment type="caution">
    <text evidence="2">The sequence shown here is derived from an EMBL/GenBank/DDBJ whole genome shotgun (WGS) entry which is preliminary data.</text>
</comment>
<keyword evidence="1" id="KW-0732">Signal</keyword>
<sequence length="379" mass="39366">MFNVKKTIAALAAVPMATSLVAVALVAGPAAADPPPPTGASYCGSGSDTTQEVVQKLAGTLDSGLATPTPANRKFESWNATGSANITTNCAAGSFARPNGSGAGINALRFSLGLDAGGSVPANALSFARSSSKPSDTSNTDLTWIPFGTDAVDFAFKTNGPIDQKYPTGLSKADLRSIFNCDAAWRTFTIGGTTYTFQPYVPQANSGTRKFFLGTSALNIADSRVNTTCLRDTKVSNSASVQEHDGTVLTDPVVGATNYVEIIPFSIAQYIGQTNTAVTGQPDRRGSAELGVLDSVTPITGSGLSAEINTTWTTTNSGYTREVYNVFRTTKVTGAALDKHLEKLFVGTGSKVCASATTIKQYGFKVTANCGSTTLKGKR</sequence>
<organism evidence="2 3">
    <name type="scientific">Dactylosporangium siamense</name>
    <dbReference type="NCBI Taxonomy" id="685454"/>
    <lineage>
        <taxon>Bacteria</taxon>
        <taxon>Bacillati</taxon>
        <taxon>Actinomycetota</taxon>
        <taxon>Actinomycetes</taxon>
        <taxon>Micromonosporales</taxon>
        <taxon>Micromonosporaceae</taxon>
        <taxon>Dactylosporangium</taxon>
    </lineage>
</organism>
<dbReference type="SUPFAM" id="SSF53850">
    <property type="entry name" value="Periplasmic binding protein-like II"/>
    <property type="match status" value="1"/>
</dbReference>
<feature type="chain" id="PRO_5037802774" description="PBP domain-containing protein" evidence="1">
    <location>
        <begin position="33"/>
        <end position="379"/>
    </location>
</feature>
<gene>
    <name evidence="2" type="ORF">Dsi01nite_101990</name>
</gene>
<keyword evidence="3" id="KW-1185">Reference proteome</keyword>
<dbReference type="AlphaFoldDB" id="A0A919Q0W6"/>
<dbReference type="RefSeq" id="WP_203853759.1">
    <property type="nucleotide sequence ID" value="NZ_BAAAVW010000038.1"/>
</dbReference>
<proteinExistence type="predicted"/>
<accession>A0A919Q0W6</accession>
<dbReference type="EMBL" id="BONQ01000172">
    <property type="protein sequence ID" value="GIG52158.1"/>
    <property type="molecule type" value="Genomic_DNA"/>
</dbReference>
<evidence type="ECO:0000256" key="1">
    <source>
        <dbReference type="SAM" id="SignalP"/>
    </source>
</evidence>
<name>A0A919Q0W6_9ACTN</name>
<evidence type="ECO:0008006" key="4">
    <source>
        <dbReference type="Google" id="ProtNLM"/>
    </source>
</evidence>